<sequence>MIPAAFTLASESAVITVTGEVDASNAVDFARDVDGVVGTRGTVIDLSGVRYLDSAGFAALDDLLVRHPLAVVLTPRSPLRRAAALVGLPFHDDVAAARTALG</sequence>
<name>A0ABW2TU01_9PSEU</name>
<accession>A0ABW2TU01</accession>
<organism evidence="2 3">
    <name type="scientific">Actinokineospora soli</name>
    <dbReference type="NCBI Taxonomy" id="1048753"/>
    <lineage>
        <taxon>Bacteria</taxon>
        <taxon>Bacillati</taxon>
        <taxon>Actinomycetota</taxon>
        <taxon>Actinomycetes</taxon>
        <taxon>Pseudonocardiales</taxon>
        <taxon>Pseudonocardiaceae</taxon>
        <taxon>Actinokineospora</taxon>
    </lineage>
</organism>
<dbReference type="CDD" id="cd07043">
    <property type="entry name" value="STAS_anti-anti-sigma_factors"/>
    <property type="match status" value="1"/>
</dbReference>
<protein>
    <submittedName>
        <fullName evidence="2">STAS domain-containing protein</fullName>
    </submittedName>
</protein>
<proteinExistence type="predicted"/>
<keyword evidence="3" id="KW-1185">Reference proteome</keyword>
<gene>
    <name evidence="2" type="ORF">ACFQV2_25925</name>
</gene>
<dbReference type="SUPFAM" id="SSF52091">
    <property type="entry name" value="SpoIIaa-like"/>
    <property type="match status" value="1"/>
</dbReference>
<evidence type="ECO:0000313" key="2">
    <source>
        <dbReference type="EMBL" id="MFC7616397.1"/>
    </source>
</evidence>
<dbReference type="Gene3D" id="3.30.750.24">
    <property type="entry name" value="STAS domain"/>
    <property type="match status" value="1"/>
</dbReference>
<dbReference type="EMBL" id="JBHTEY010000004">
    <property type="protein sequence ID" value="MFC7616397.1"/>
    <property type="molecule type" value="Genomic_DNA"/>
</dbReference>
<dbReference type="Proteomes" id="UP001596512">
    <property type="component" value="Unassembled WGS sequence"/>
</dbReference>
<evidence type="ECO:0000313" key="3">
    <source>
        <dbReference type="Proteomes" id="UP001596512"/>
    </source>
</evidence>
<dbReference type="PROSITE" id="PS50801">
    <property type="entry name" value="STAS"/>
    <property type="match status" value="1"/>
</dbReference>
<comment type="caution">
    <text evidence="2">The sequence shown here is derived from an EMBL/GenBank/DDBJ whole genome shotgun (WGS) entry which is preliminary data.</text>
</comment>
<feature type="domain" description="STAS" evidence="1">
    <location>
        <begin position="14"/>
        <end position="63"/>
    </location>
</feature>
<dbReference type="Pfam" id="PF01740">
    <property type="entry name" value="STAS"/>
    <property type="match status" value="1"/>
</dbReference>
<reference evidence="3" key="1">
    <citation type="journal article" date="2019" name="Int. J. Syst. Evol. Microbiol.">
        <title>The Global Catalogue of Microorganisms (GCM) 10K type strain sequencing project: providing services to taxonomists for standard genome sequencing and annotation.</title>
        <authorList>
            <consortium name="The Broad Institute Genomics Platform"/>
            <consortium name="The Broad Institute Genome Sequencing Center for Infectious Disease"/>
            <person name="Wu L."/>
            <person name="Ma J."/>
        </authorList>
    </citation>
    <scope>NUCLEOTIDE SEQUENCE [LARGE SCALE GENOMIC DNA]</scope>
    <source>
        <strain evidence="3">JCM 17695</strain>
    </source>
</reference>
<dbReference type="InterPro" id="IPR036513">
    <property type="entry name" value="STAS_dom_sf"/>
</dbReference>
<evidence type="ECO:0000259" key="1">
    <source>
        <dbReference type="PROSITE" id="PS50801"/>
    </source>
</evidence>
<dbReference type="InterPro" id="IPR002645">
    <property type="entry name" value="STAS_dom"/>
</dbReference>